<organism evidence="2 3">
    <name type="scientific">Drechslerella dactyloides</name>
    <name type="common">Nematode-trapping fungus</name>
    <name type="synonym">Arthrobotrys dactyloides</name>
    <dbReference type="NCBI Taxonomy" id="74499"/>
    <lineage>
        <taxon>Eukaryota</taxon>
        <taxon>Fungi</taxon>
        <taxon>Dikarya</taxon>
        <taxon>Ascomycota</taxon>
        <taxon>Pezizomycotina</taxon>
        <taxon>Orbiliomycetes</taxon>
        <taxon>Orbiliales</taxon>
        <taxon>Orbiliaceae</taxon>
        <taxon>Drechslerella</taxon>
    </lineage>
</organism>
<dbReference type="EMBL" id="JAQGDS010000001">
    <property type="protein sequence ID" value="KAJ6264635.1"/>
    <property type="molecule type" value="Genomic_DNA"/>
</dbReference>
<sequence>MAPKPALRSVHLQPMDPKPTLKGDDAPWPGSVYVINEGNTTNVITYDDETTILKEYEPGNPRQQWVCHARDGWLGLTNDPGESTVFLGYGMQHQPAILCRALHMQRNEMLCVRKRPGEGFQILMRYDDGLRPMGVNYFMNGCIEMIRNSETWWNFTKV</sequence>
<evidence type="ECO:0000256" key="1">
    <source>
        <dbReference type="SAM" id="MobiDB-lite"/>
    </source>
</evidence>
<protein>
    <recommendedName>
        <fullName evidence="4">Ricin B lectin domain-containing protein</fullName>
    </recommendedName>
</protein>
<gene>
    <name evidence="2" type="ORF">Dda_0784</name>
</gene>
<dbReference type="PANTHER" id="PTHR39697">
    <property type="entry name" value="RICIN B LECTIN DOMAIN-CONTAINING PROTEIN-RELATED"/>
    <property type="match status" value="1"/>
</dbReference>
<dbReference type="Proteomes" id="UP001221413">
    <property type="component" value="Unassembled WGS sequence"/>
</dbReference>
<name>A0AAD6J5I4_DREDA</name>
<dbReference type="AlphaFoldDB" id="A0AAD6J5I4"/>
<evidence type="ECO:0000313" key="3">
    <source>
        <dbReference type="Proteomes" id="UP001221413"/>
    </source>
</evidence>
<accession>A0AAD6J5I4</accession>
<feature type="region of interest" description="Disordered" evidence="1">
    <location>
        <begin position="1"/>
        <end position="26"/>
    </location>
</feature>
<comment type="caution">
    <text evidence="2">The sequence shown here is derived from an EMBL/GenBank/DDBJ whole genome shotgun (WGS) entry which is preliminary data.</text>
</comment>
<dbReference type="PANTHER" id="PTHR39697:SF2">
    <property type="entry name" value="CYANOVIRIN-N DOMAIN-CONTAINING PROTEIN"/>
    <property type="match status" value="1"/>
</dbReference>
<keyword evidence="3" id="KW-1185">Reference proteome</keyword>
<reference evidence="2" key="1">
    <citation type="submission" date="2023-01" db="EMBL/GenBank/DDBJ databases">
        <title>The chitinases involved in constricting ring structure development in the nematode-trapping fungus Drechslerella dactyloides.</title>
        <authorList>
            <person name="Wang R."/>
            <person name="Zhang L."/>
            <person name="Tang P."/>
            <person name="Li S."/>
            <person name="Liang L."/>
        </authorList>
    </citation>
    <scope>NUCLEOTIDE SEQUENCE</scope>
    <source>
        <strain evidence="2">YMF1.00031</strain>
    </source>
</reference>
<evidence type="ECO:0008006" key="4">
    <source>
        <dbReference type="Google" id="ProtNLM"/>
    </source>
</evidence>
<proteinExistence type="predicted"/>
<evidence type="ECO:0000313" key="2">
    <source>
        <dbReference type="EMBL" id="KAJ6264635.1"/>
    </source>
</evidence>